<dbReference type="OrthoDB" id="6621790at2"/>
<dbReference type="Pfam" id="PF03466">
    <property type="entry name" value="LysR_substrate"/>
    <property type="match status" value="1"/>
</dbReference>
<evidence type="ECO:0000256" key="4">
    <source>
        <dbReference type="ARBA" id="ARBA00023163"/>
    </source>
</evidence>
<dbReference type="EMBL" id="AUXT01000157">
    <property type="protein sequence ID" value="KZN47226.1"/>
    <property type="molecule type" value="Genomic_DNA"/>
</dbReference>
<accession>A0A167C4H6</accession>
<evidence type="ECO:0000313" key="7">
    <source>
        <dbReference type="Proteomes" id="UP000076587"/>
    </source>
</evidence>
<organism evidence="6 7">
    <name type="scientific">Pseudoalteromonas luteoviolacea NCIMB 1942</name>
    <dbReference type="NCBI Taxonomy" id="1365253"/>
    <lineage>
        <taxon>Bacteria</taxon>
        <taxon>Pseudomonadati</taxon>
        <taxon>Pseudomonadota</taxon>
        <taxon>Gammaproteobacteria</taxon>
        <taxon>Alteromonadales</taxon>
        <taxon>Pseudoalteromonadaceae</taxon>
        <taxon>Pseudoalteromonas</taxon>
    </lineage>
</organism>
<keyword evidence="3" id="KW-0238">DNA-binding</keyword>
<dbReference type="InterPro" id="IPR036390">
    <property type="entry name" value="WH_DNA-bd_sf"/>
</dbReference>
<dbReference type="Pfam" id="PF00126">
    <property type="entry name" value="HTH_1"/>
    <property type="match status" value="1"/>
</dbReference>
<keyword evidence="4" id="KW-0804">Transcription</keyword>
<evidence type="ECO:0000256" key="3">
    <source>
        <dbReference type="ARBA" id="ARBA00023125"/>
    </source>
</evidence>
<proteinExistence type="inferred from homology"/>
<feature type="domain" description="HTH lysR-type" evidence="5">
    <location>
        <begin position="11"/>
        <end position="68"/>
    </location>
</feature>
<evidence type="ECO:0000313" key="6">
    <source>
        <dbReference type="EMBL" id="KZN47226.1"/>
    </source>
</evidence>
<dbReference type="AlphaFoldDB" id="A0A167C4H6"/>
<keyword evidence="2" id="KW-0805">Transcription regulation</keyword>
<evidence type="ECO:0000256" key="2">
    <source>
        <dbReference type="ARBA" id="ARBA00023015"/>
    </source>
</evidence>
<dbReference type="Gene3D" id="3.40.190.10">
    <property type="entry name" value="Periplasmic binding protein-like II"/>
    <property type="match status" value="2"/>
</dbReference>
<sequence length="310" mass="35486">MSFSDFQWRNIDLNLLVAFAYLYRYESVSIAAEKSCVSQSAMSHSLARLRRLFDDVLFERQGHKMVPTEHAHVLAPTVNQILDSVTHDLLTTATFEPKEYRGVCRIGLTDYAEVIFAPLIYDAIRQQAPYAQVSFLNVNRSNYIALAEQEKLDVIIGSMPELHHSFHRACLYTERHVCVADPEMIDVENGLSIEQFSNIEHALVSPDGQLSTQVDKTLKNIGLSRKVTVATRNFLTVQFLLKQRRLIAIVPQKMAEIACYNNGLKYFSPPITVADFDISMLWFSRKEREDKNNWLRQLIQDAITSLPKTE</sequence>
<evidence type="ECO:0000256" key="1">
    <source>
        <dbReference type="ARBA" id="ARBA00009437"/>
    </source>
</evidence>
<name>A0A167C4H6_9GAMM</name>
<dbReference type="RefSeq" id="WP_063377087.1">
    <property type="nucleotide sequence ID" value="NZ_AUXT01000157.1"/>
</dbReference>
<comment type="similarity">
    <text evidence="1">Belongs to the LysR transcriptional regulatory family.</text>
</comment>
<dbReference type="InterPro" id="IPR000847">
    <property type="entry name" value="LysR_HTH_N"/>
</dbReference>
<gene>
    <name evidence="6" type="ORF">N482_09940</name>
</gene>
<dbReference type="SUPFAM" id="SSF53850">
    <property type="entry name" value="Periplasmic binding protein-like II"/>
    <property type="match status" value="1"/>
</dbReference>
<dbReference type="InterPro" id="IPR005119">
    <property type="entry name" value="LysR_subst-bd"/>
</dbReference>
<dbReference type="SUPFAM" id="SSF46785">
    <property type="entry name" value="Winged helix' DNA-binding domain"/>
    <property type="match status" value="1"/>
</dbReference>
<dbReference type="PATRIC" id="fig|1365253.3.peg.2419"/>
<dbReference type="InterPro" id="IPR036388">
    <property type="entry name" value="WH-like_DNA-bd_sf"/>
</dbReference>
<dbReference type="Proteomes" id="UP000076587">
    <property type="component" value="Unassembled WGS sequence"/>
</dbReference>
<dbReference type="PROSITE" id="PS50931">
    <property type="entry name" value="HTH_LYSR"/>
    <property type="match status" value="1"/>
</dbReference>
<protein>
    <recommendedName>
        <fullName evidence="5">HTH lysR-type domain-containing protein</fullName>
    </recommendedName>
</protein>
<dbReference type="PANTHER" id="PTHR30118">
    <property type="entry name" value="HTH-TYPE TRANSCRIPTIONAL REGULATOR LEUO-RELATED"/>
    <property type="match status" value="1"/>
</dbReference>
<evidence type="ECO:0000259" key="5">
    <source>
        <dbReference type="PROSITE" id="PS50931"/>
    </source>
</evidence>
<dbReference type="GO" id="GO:0003700">
    <property type="term" value="F:DNA-binding transcription factor activity"/>
    <property type="evidence" value="ECO:0007669"/>
    <property type="project" value="InterPro"/>
</dbReference>
<dbReference type="GO" id="GO:0003677">
    <property type="term" value="F:DNA binding"/>
    <property type="evidence" value="ECO:0007669"/>
    <property type="project" value="UniProtKB-KW"/>
</dbReference>
<dbReference type="InterPro" id="IPR050389">
    <property type="entry name" value="LysR-type_TF"/>
</dbReference>
<dbReference type="PANTHER" id="PTHR30118:SF15">
    <property type="entry name" value="TRANSCRIPTIONAL REGULATORY PROTEIN"/>
    <property type="match status" value="1"/>
</dbReference>
<dbReference type="Gene3D" id="1.10.10.10">
    <property type="entry name" value="Winged helix-like DNA-binding domain superfamily/Winged helix DNA-binding domain"/>
    <property type="match status" value="1"/>
</dbReference>
<reference evidence="6 7" key="1">
    <citation type="submission" date="2013-07" db="EMBL/GenBank/DDBJ databases">
        <title>Comparative Genomic and Metabolomic Analysis of Twelve Strains of Pseudoalteromonas luteoviolacea.</title>
        <authorList>
            <person name="Vynne N.G."/>
            <person name="Mansson M."/>
            <person name="Gram L."/>
        </authorList>
    </citation>
    <scope>NUCLEOTIDE SEQUENCE [LARGE SCALE GENOMIC DNA]</scope>
    <source>
        <strain evidence="6 7">NCIMB 1942</strain>
    </source>
</reference>
<comment type="caution">
    <text evidence="6">The sequence shown here is derived from an EMBL/GenBank/DDBJ whole genome shotgun (WGS) entry which is preliminary data.</text>
</comment>